<gene>
    <name evidence="3" type="ORF">AV530_009466</name>
</gene>
<sequence>MAGLYMFLLGLGLPHFLMASAQREQSIGPSDPAAMRRMRVLRALYSCVCSQSRPASPEDAGSETGTVIGTSLLKRLQDQEGVAGDVKAAASDVLVALARCHFHFVMSELQSQLKAVGKVPEETVLLTLGKMARSYGTAPSASWFG</sequence>
<dbReference type="Pfam" id="PF23221">
    <property type="entry name" value="HEAT_MROH2B_1st"/>
    <property type="match status" value="1"/>
</dbReference>
<proteinExistence type="predicted"/>
<dbReference type="Proteomes" id="UP000190648">
    <property type="component" value="Unassembled WGS sequence"/>
</dbReference>
<dbReference type="OrthoDB" id="1884734at2759"/>
<dbReference type="InterPro" id="IPR056282">
    <property type="entry name" value="MROH2B-like_N_HEAT"/>
</dbReference>
<dbReference type="EMBL" id="LSYS01009058">
    <property type="protein sequence ID" value="OPJ67401.1"/>
    <property type="molecule type" value="Genomic_DNA"/>
</dbReference>
<feature type="signal peptide" evidence="1">
    <location>
        <begin position="1"/>
        <end position="21"/>
    </location>
</feature>
<evidence type="ECO:0000259" key="2">
    <source>
        <dbReference type="Pfam" id="PF23221"/>
    </source>
</evidence>
<feature type="domain" description="MROH2B-like N-terminal HEAT-repeats" evidence="2">
    <location>
        <begin position="72"/>
        <end position="134"/>
    </location>
</feature>
<evidence type="ECO:0000256" key="1">
    <source>
        <dbReference type="SAM" id="SignalP"/>
    </source>
</evidence>
<comment type="caution">
    <text evidence="3">The sequence shown here is derived from an EMBL/GenBank/DDBJ whole genome shotgun (WGS) entry which is preliminary data.</text>
</comment>
<name>A0A1V4J5D5_PATFA</name>
<keyword evidence="4" id="KW-1185">Reference proteome</keyword>
<dbReference type="AlphaFoldDB" id="A0A1V4J5D5"/>
<evidence type="ECO:0000313" key="4">
    <source>
        <dbReference type="Proteomes" id="UP000190648"/>
    </source>
</evidence>
<reference evidence="3 4" key="1">
    <citation type="submission" date="2016-02" db="EMBL/GenBank/DDBJ databases">
        <title>Band-tailed pigeon sequencing and assembly.</title>
        <authorList>
            <person name="Soares A.E."/>
            <person name="Novak B.J."/>
            <person name="Rice E.S."/>
            <person name="O'Connell B."/>
            <person name="Chang D."/>
            <person name="Weber S."/>
            <person name="Shapiro B."/>
        </authorList>
    </citation>
    <scope>NUCLEOTIDE SEQUENCE [LARGE SCALE GENOMIC DNA]</scope>
    <source>
        <strain evidence="3">BTP2013</strain>
        <tissue evidence="3">Blood</tissue>
    </source>
</reference>
<feature type="chain" id="PRO_5012980027" description="MROH2B-like N-terminal HEAT-repeats domain-containing protein" evidence="1">
    <location>
        <begin position="22"/>
        <end position="145"/>
    </location>
</feature>
<protein>
    <recommendedName>
        <fullName evidence="2">MROH2B-like N-terminal HEAT-repeats domain-containing protein</fullName>
    </recommendedName>
</protein>
<evidence type="ECO:0000313" key="3">
    <source>
        <dbReference type="EMBL" id="OPJ67401.1"/>
    </source>
</evidence>
<accession>A0A1V4J5D5</accession>
<organism evidence="3 4">
    <name type="scientific">Patagioenas fasciata monilis</name>
    <dbReference type="NCBI Taxonomy" id="372326"/>
    <lineage>
        <taxon>Eukaryota</taxon>
        <taxon>Metazoa</taxon>
        <taxon>Chordata</taxon>
        <taxon>Craniata</taxon>
        <taxon>Vertebrata</taxon>
        <taxon>Euteleostomi</taxon>
        <taxon>Archelosauria</taxon>
        <taxon>Archosauria</taxon>
        <taxon>Dinosauria</taxon>
        <taxon>Saurischia</taxon>
        <taxon>Theropoda</taxon>
        <taxon>Coelurosauria</taxon>
        <taxon>Aves</taxon>
        <taxon>Neognathae</taxon>
        <taxon>Neoaves</taxon>
        <taxon>Columbimorphae</taxon>
        <taxon>Columbiformes</taxon>
        <taxon>Columbidae</taxon>
        <taxon>Patagioenas</taxon>
    </lineage>
</organism>
<keyword evidence="1" id="KW-0732">Signal</keyword>